<dbReference type="EMBL" id="QGNW01002604">
    <property type="protein sequence ID" value="RVW15212.1"/>
    <property type="molecule type" value="Genomic_DNA"/>
</dbReference>
<protein>
    <submittedName>
        <fullName evidence="1">Uncharacterized protein</fullName>
    </submittedName>
</protein>
<dbReference type="Proteomes" id="UP000288805">
    <property type="component" value="Unassembled WGS sequence"/>
</dbReference>
<gene>
    <name evidence="1" type="ORF">CK203_090673</name>
</gene>
<comment type="caution">
    <text evidence="1">The sequence shown here is derived from an EMBL/GenBank/DDBJ whole genome shotgun (WGS) entry which is preliminary data.</text>
</comment>
<proteinExistence type="predicted"/>
<evidence type="ECO:0000313" key="2">
    <source>
        <dbReference type="Proteomes" id="UP000288805"/>
    </source>
</evidence>
<reference evidence="1 2" key="1">
    <citation type="journal article" date="2018" name="PLoS Genet.">
        <title>Population sequencing reveals clonal diversity and ancestral inbreeding in the grapevine cultivar Chardonnay.</title>
        <authorList>
            <person name="Roach M.J."/>
            <person name="Johnson D.L."/>
            <person name="Bohlmann J."/>
            <person name="van Vuuren H.J."/>
            <person name="Jones S.J."/>
            <person name="Pretorius I.S."/>
            <person name="Schmidt S.A."/>
            <person name="Borneman A.R."/>
        </authorList>
    </citation>
    <scope>NUCLEOTIDE SEQUENCE [LARGE SCALE GENOMIC DNA]</scope>
    <source>
        <strain evidence="2">cv. Chardonnay</strain>
        <tissue evidence="1">Leaf</tissue>
    </source>
</reference>
<organism evidence="1 2">
    <name type="scientific">Vitis vinifera</name>
    <name type="common">Grape</name>
    <dbReference type="NCBI Taxonomy" id="29760"/>
    <lineage>
        <taxon>Eukaryota</taxon>
        <taxon>Viridiplantae</taxon>
        <taxon>Streptophyta</taxon>
        <taxon>Embryophyta</taxon>
        <taxon>Tracheophyta</taxon>
        <taxon>Spermatophyta</taxon>
        <taxon>Magnoliopsida</taxon>
        <taxon>eudicotyledons</taxon>
        <taxon>Gunneridae</taxon>
        <taxon>Pentapetalae</taxon>
        <taxon>rosids</taxon>
        <taxon>Vitales</taxon>
        <taxon>Vitaceae</taxon>
        <taxon>Viteae</taxon>
        <taxon>Vitis</taxon>
    </lineage>
</organism>
<sequence length="126" mass="15281">MLDGGGIRNGEIPFKFQNMWLKVDEFKDLLRNWWEGYRVQGTHNHFLVIKLKRLKQNLKVRKREIFWIVSTKKLEALLQLGQWDAVEKVRTLTMEELELKRMVTDELKIRHYWRKFYGGRNQESCG</sequence>
<dbReference type="AlphaFoldDB" id="A0A438BW65"/>
<name>A0A438BW65_VITVI</name>
<evidence type="ECO:0000313" key="1">
    <source>
        <dbReference type="EMBL" id="RVW15212.1"/>
    </source>
</evidence>
<accession>A0A438BW65</accession>